<dbReference type="CDD" id="cd00158">
    <property type="entry name" value="RHOD"/>
    <property type="match status" value="1"/>
</dbReference>
<dbReference type="PANTHER" id="PTHR44086:SF10">
    <property type="entry name" value="THIOSULFATE SULFURTRANSFERASE_RHODANESE-LIKE DOMAIN-CONTAINING PROTEIN 3"/>
    <property type="match status" value="1"/>
</dbReference>
<dbReference type="EMBL" id="JACRTJ010000014">
    <property type="protein sequence ID" value="MBC8598809.1"/>
    <property type="molecule type" value="Genomic_DNA"/>
</dbReference>
<dbReference type="Proteomes" id="UP000647491">
    <property type="component" value="Unassembled WGS sequence"/>
</dbReference>
<name>A0ABR7NSG9_9FIRM</name>
<dbReference type="Pfam" id="PF00581">
    <property type="entry name" value="Rhodanese"/>
    <property type="match status" value="1"/>
</dbReference>
<accession>A0ABR7NSG9</accession>
<dbReference type="InterPro" id="IPR036873">
    <property type="entry name" value="Rhodanese-like_dom_sf"/>
</dbReference>
<evidence type="ECO:0000313" key="2">
    <source>
        <dbReference type="EMBL" id="MBC8598809.1"/>
    </source>
</evidence>
<dbReference type="PANTHER" id="PTHR44086">
    <property type="entry name" value="THIOSULFATE SULFURTRANSFERASE RDL2, MITOCHONDRIAL-RELATED"/>
    <property type="match status" value="1"/>
</dbReference>
<dbReference type="SMART" id="SM00450">
    <property type="entry name" value="RHOD"/>
    <property type="match status" value="1"/>
</dbReference>
<dbReference type="InterPro" id="IPR001763">
    <property type="entry name" value="Rhodanese-like_dom"/>
</dbReference>
<dbReference type="Gene3D" id="3.40.250.10">
    <property type="entry name" value="Rhodanese-like domain"/>
    <property type="match status" value="1"/>
</dbReference>
<dbReference type="SUPFAM" id="SSF52821">
    <property type="entry name" value="Rhodanese/Cell cycle control phosphatase"/>
    <property type="match status" value="1"/>
</dbReference>
<evidence type="ECO:0000259" key="1">
    <source>
        <dbReference type="PROSITE" id="PS50206"/>
    </source>
</evidence>
<gene>
    <name evidence="2" type="ORF">H8708_06110</name>
</gene>
<dbReference type="RefSeq" id="WP_158360066.1">
    <property type="nucleotide sequence ID" value="NZ_JACRTJ010000014.1"/>
</dbReference>
<dbReference type="PROSITE" id="PS50206">
    <property type="entry name" value="RHODANESE_3"/>
    <property type="match status" value="1"/>
</dbReference>
<evidence type="ECO:0000313" key="3">
    <source>
        <dbReference type="Proteomes" id="UP000647491"/>
    </source>
</evidence>
<feature type="domain" description="Rhodanese" evidence="1">
    <location>
        <begin position="16"/>
        <end position="115"/>
    </location>
</feature>
<organism evidence="2 3">
    <name type="scientific">Enterocloster hominis</name>
    <name type="common">ex Liu et al. 2021</name>
    <dbReference type="NCBI Taxonomy" id="2763663"/>
    <lineage>
        <taxon>Bacteria</taxon>
        <taxon>Bacillati</taxon>
        <taxon>Bacillota</taxon>
        <taxon>Clostridia</taxon>
        <taxon>Lachnospirales</taxon>
        <taxon>Lachnospiraceae</taxon>
        <taxon>Enterocloster</taxon>
    </lineage>
</organism>
<protein>
    <submittedName>
        <fullName evidence="2">Rhodanese-like domain-containing protein</fullName>
    </submittedName>
</protein>
<comment type="caution">
    <text evidence="2">The sequence shown here is derived from an EMBL/GenBank/DDBJ whole genome shotgun (WGS) entry which is preliminary data.</text>
</comment>
<sequence>MFQNISADRLETLLDQGRAFTLADVREPEEYREGHLAGAVNLPVQQILKITEQSGFFEDPEKFLGISRKRPVIVYCSHGGRGMQAARLLSGAGYQAVNVYGGLSCYRGRHLTDGPGGTR</sequence>
<reference evidence="2 3" key="1">
    <citation type="submission" date="2020-08" db="EMBL/GenBank/DDBJ databases">
        <title>Genome public.</title>
        <authorList>
            <person name="Liu C."/>
            <person name="Sun Q."/>
        </authorList>
    </citation>
    <scope>NUCLEOTIDE SEQUENCE [LARGE SCALE GENOMIC DNA]</scope>
    <source>
        <strain evidence="2 3">BX10</strain>
    </source>
</reference>
<keyword evidence="3" id="KW-1185">Reference proteome</keyword>
<proteinExistence type="predicted"/>